<sequence>MAAYDLMKRTAGRPCLRGVGERKGADVLDEACEGRAHHGDPLSGAAGSSLRALEASLAEAGGEDAAVRDQRRQADAAMIGLLRRKDFEGPHYRQFMQTLMEYGWRILSGWSASGQIFDRVARAGRPVPATMVTTAWADDERSQVVTDTVIKGSTLFREHGLVRGKWTPEGGASLTTYFVGAGLLAFNPVYIKWYKTYRLGQSELDHRAAGDTNSCARSVTFPTSAPSTPPTSPPFTMASPDCGRSCPTRSCAGPSL</sequence>
<dbReference type="RefSeq" id="WP_328965737.1">
    <property type="nucleotide sequence ID" value="NZ_CP108090.1"/>
</dbReference>
<dbReference type="EMBL" id="CP108090">
    <property type="protein sequence ID" value="WUQ17522.1"/>
    <property type="molecule type" value="Genomic_DNA"/>
</dbReference>
<accession>A0ABZ1TP11</accession>
<name>A0ABZ1TP11_STRVG</name>
<gene>
    <name evidence="2" type="ORF">OG517_42520</name>
</gene>
<organism evidence="2 3">
    <name type="scientific">Streptomyces virginiae</name>
    <name type="common">Streptomyces cinnamonensis</name>
    <dbReference type="NCBI Taxonomy" id="1961"/>
    <lineage>
        <taxon>Bacteria</taxon>
        <taxon>Bacillati</taxon>
        <taxon>Actinomycetota</taxon>
        <taxon>Actinomycetes</taxon>
        <taxon>Kitasatosporales</taxon>
        <taxon>Streptomycetaceae</taxon>
        <taxon>Streptomyces</taxon>
    </lineage>
</organism>
<dbReference type="Proteomes" id="UP001432039">
    <property type="component" value="Chromosome"/>
</dbReference>
<evidence type="ECO:0000256" key="1">
    <source>
        <dbReference type="SAM" id="MobiDB-lite"/>
    </source>
</evidence>
<keyword evidence="3" id="KW-1185">Reference proteome</keyword>
<evidence type="ECO:0000313" key="2">
    <source>
        <dbReference type="EMBL" id="WUQ17522.1"/>
    </source>
</evidence>
<protein>
    <submittedName>
        <fullName evidence="2">Uncharacterized protein</fullName>
    </submittedName>
</protein>
<proteinExistence type="predicted"/>
<evidence type="ECO:0000313" key="3">
    <source>
        <dbReference type="Proteomes" id="UP001432039"/>
    </source>
</evidence>
<feature type="region of interest" description="Disordered" evidence="1">
    <location>
        <begin position="215"/>
        <end position="244"/>
    </location>
</feature>
<reference evidence="2" key="1">
    <citation type="submission" date="2022-10" db="EMBL/GenBank/DDBJ databases">
        <title>The complete genomes of actinobacterial strains from the NBC collection.</title>
        <authorList>
            <person name="Joergensen T.S."/>
            <person name="Alvarez Arevalo M."/>
            <person name="Sterndorff E.B."/>
            <person name="Faurdal D."/>
            <person name="Vuksanovic O."/>
            <person name="Mourched A.-S."/>
            <person name="Charusanti P."/>
            <person name="Shaw S."/>
            <person name="Blin K."/>
            <person name="Weber T."/>
        </authorList>
    </citation>
    <scope>NUCLEOTIDE SEQUENCE</scope>
    <source>
        <strain evidence="2">NBC_00248</strain>
    </source>
</reference>